<evidence type="ECO:0000256" key="6">
    <source>
        <dbReference type="ARBA" id="ARBA00022679"/>
    </source>
</evidence>
<dbReference type="SUPFAM" id="SSF158472">
    <property type="entry name" value="HAMP domain-like"/>
    <property type="match status" value="1"/>
</dbReference>
<keyword evidence="7 14" id="KW-0812">Transmembrane</keyword>
<feature type="transmembrane region" description="Helical" evidence="14">
    <location>
        <begin position="20"/>
        <end position="41"/>
    </location>
</feature>
<dbReference type="Pfam" id="PF02518">
    <property type="entry name" value="HATPase_c"/>
    <property type="match status" value="1"/>
</dbReference>
<evidence type="ECO:0000256" key="13">
    <source>
        <dbReference type="ARBA" id="ARBA00023136"/>
    </source>
</evidence>
<name>A0ABV1KRS0_9BACL</name>
<keyword evidence="18" id="KW-1185">Reference proteome</keyword>
<comment type="caution">
    <text evidence="17">The sequence shown here is derived from an EMBL/GenBank/DDBJ whole genome shotgun (WGS) entry which is preliminary data.</text>
</comment>
<dbReference type="PROSITE" id="PS50885">
    <property type="entry name" value="HAMP"/>
    <property type="match status" value="1"/>
</dbReference>
<organism evidence="17 18">
    <name type="scientific">Cohnella silvisoli</name>
    <dbReference type="NCBI Taxonomy" id="2873699"/>
    <lineage>
        <taxon>Bacteria</taxon>
        <taxon>Bacillati</taxon>
        <taxon>Bacillota</taxon>
        <taxon>Bacilli</taxon>
        <taxon>Bacillales</taxon>
        <taxon>Paenibacillaceae</taxon>
        <taxon>Cohnella</taxon>
    </lineage>
</organism>
<dbReference type="Pfam" id="PF02743">
    <property type="entry name" value="dCache_1"/>
    <property type="match status" value="1"/>
</dbReference>
<evidence type="ECO:0000259" key="16">
    <source>
        <dbReference type="PROSITE" id="PS50885"/>
    </source>
</evidence>
<dbReference type="SUPFAM" id="SSF55874">
    <property type="entry name" value="ATPase domain of HSP90 chaperone/DNA topoisomerase II/histidine kinase"/>
    <property type="match status" value="1"/>
</dbReference>
<dbReference type="EMBL" id="JASKHM010000004">
    <property type="protein sequence ID" value="MEQ4482573.1"/>
    <property type="molecule type" value="Genomic_DNA"/>
</dbReference>
<dbReference type="InterPro" id="IPR050640">
    <property type="entry name" value="Bact_2-comp_sensor_kinase"/>
</dbReference>
<keyword evidence="9 17" id="KW-0418">Kinase</keyword>
<comment type="subcellular location">
    <subcellularLocation>
        <location evidence="2">Cell membrane</location>
        <topology evidence="2">Multi-pass membrane protein</topology>
    </subcellularLocation>
</comment>
<evidence type="ECO:0000256" key="10">
    <source>
        <dbReference type="ARBA" id="ARBA00022840"/>
    </source>
</evidence>
<evidence type="ECO:0000256" key="3">
    <source>
        <dbReference type="ARBA" id="ARBA00012438"/>
    </source>
</evidence>
<keyword evidence="13 14" id="KW-0472">Membrane</keyword>
<accession>A0ABV1KRS0</accession>
<proteinExistence type="predicted"/>
<evidence type="ECO:0000256" key="4">
    <source>
        <dbReference type="ARBA" id="ARBA00022475"/>
    </source>
</evidence>
<reference evidence="17 18" key="1">
    <citation type="journal article" date="2023" name="Genome Announc.">
        <title>Pan-Genome Analyses of the Genus Cohnella and Proposal of the Novel Species Cohnella silvisoli sp. nov., Isolated from Forest Soil.</title>
        <authorList>
            <person name="Wang C."/>
            <person name="Mao L."/>
            <person name="Bao G."/>
            <person name="Zhu H."/>
        </authorList>
    </citation>
    <scope>NUCLEOTIDE SEQUENCE [LARGE SCALE GENOMIC DNA]</scope>
    <source>
        <strain evidence="17 18">NL03-T5-1</strain>
    </source>
</reference>
<evidence type="ECO:0000313" key="17">
    <source>
        <dbReference type="EMBL" id="MEQ4482573.1"/>
    </source>
</evidence>
<dbReference type="Pfam" id="PF00672">
    <property type="entry name" value="HAMP"/>
    <property type="match status" value="1"/>
</dbReference>
<dbReference type="Pfam" id="PF06580">
    <property type="entry name" value="His_kinase"/>
    <property type="match status" value="1"/>
</dbReference>
<keyword evidence="11 14" id="KW-1133">Transmembrane helix</keyword>
<evidence type="ECO:0000256" key="12">
    <source>
        <dbReference type="ARBA" id="ARBA00023012"/>
    </source>
</evidence>
<dbReference type="InterPro" id="IPR003594">
    <property type="entry name" value="HATPase_dom"/>
</dbReference>
<feature type="domain" description="HAMP" evidence="16">
    <location>
        <begin position="336"/>
        <end position="388"/>
    </location>
</feature>
<dbReference type="Gene3D" id="3.30.565.10">
    <property type="entry name" value="Histidine kinase-like ATPase, C-terminal domain"/>
    <property type="match status" value="1"/>
</dbReference>
<dbReference type="InterPro" id="IPR036890">
    <property type="entry name" value="HATPase_C_sf"/>
</dbReference>
<protein>
    <recommendedName>
        <fullName evidence="3">histidine kinase</fullName>
        <ecNumber evidence="3">2.7.13.3</ecNumber>
    </recommendedName>
</protein>
<evidence type="ECO:0000313" key="18">
    <source>
        <dbReference type="Proteomes" id="UP001493487"/>
    </source>
</evidence>
<comment type="catalytic activity">
    <reaction evidence="1">
        <text>ATP + protein L-histidine = ADP + protein N-phospho-L-histidine.</text>
        <dbReference type="EC" id="2.7.13.3"/>
    </reaction>
</comment>
<dbReference type="RefSeq" id="WP_232184686.1">
    <property type="nucleotide sequence ID" value="NZ_JAIOAP010000003.1"/>
</dbReference>
<dbReference type="Gene3D" id="3.30.450.20">
    <property type="entry name" value="PAS domain"/>
    <property type="match status" value="2"/>
</dbReference>
<evidence type="ECO:0000256" key="1">
    <source>
        <dbReference type="ARBA" id="ARBA00000085"/>
    </source>
</evidence>
<evidence type="ECO:0000256" key="11">
    <source>
        <dbReference type="ARBA" id="ARBA00022989"/>
    </source>
</evidence>
<evidence type="ECO:0000259" key="15">
    <source>
        <dbReference type="PROSITE" id="PS50109"/>
    </source>
</evidence>
<evidence type="ECO:0000256" key="14">
    <source>
        <dbReference type="SAM" id="Phobius"/>
    </source>
</evidence>
<gene>
    <name evidence="17" type="ORF">QJS35_09220</name>
</gene>
<dbReference type="SMART" id="SM00304">
    <property type="entry name" value="HAMP"/>
    <property type="match status" value="1"/>
</dbReference>
<feature type="transmembrane region" description="Helical" evidence="14">
    <location>
        <begin position="314"/>
        <end position="334"/>
    </location>
</feature>
<dbReference type="Proteomes" id="UP001493487">
    <property type="component" value="Unassembled WGS sequence"/>
</dbReference>
<dbReference type="InterPro" id="IPR005467">
    <property type="entry name" value="His_kinase_dom"/>
</dbReference>
<keyword evidence="8" id="KW-0547">Nucleotide-binding</keyword>
<keyword evidence="12" id="KW-0902">Two-component regulatory system</keyword>
<keyword evidence="10" id="KW-0067">ATP-binding</keyword>
<feature type="domain" description="Histidine kinase" evidence="15">
    <location>
        <begin position="409"/>
        <end position="601"/>
    </location>
</feature>
<evidence type="ECO:0000256" key="7">
    <source>
        <dbReference type="ARBA" id="ARBA00022692"/>
    </source>
</evidence>
<evidence type="ECO:0000256" key="5">
    <source>
        <dbReference type="ARBA" id="ARBA00022553"/>
    </source>
</evidence>
<keyword evidence="5" id="KW-0597">Phosphoprotein</keyword>
<evidence type="ECO:0000256" key="8">
    <source>
        <dbReference type="ARBA" id="ARBA00022741"/>
    </source>
</evidence>
<dbReference type="PANTHER" id="PTHR34220">
    <property type="entry name" value="SENSOR HISTIDINE KINASE YPDA"/>
    <property type="match status" value="1"/>
</dbReference>
<evidence type="ECO:0000256" key="9">
    <source>
        <dbReference type="ARBA" id="ARBA00022777"/>
    </source>
</evidence>
<dbReference type="InterPro" id="IPR033479">
    <property type="entry name" value="dCache_1"/>
</dbReference>
<keyword evidence="6 17" id="KW-0808">Transferase</keyword>
<keyword evidence="4" id="KW-1003">Cell membrane</keyword>
<dbReference type="InterPro" id="IPR010559">
    <property type="entry name" value="Sig_transdc_His_kin_internal"/>
</dbReference>
<dbReference type="EC" id="2.7.13.3" evidence="3"/>
<dbReference type="InterPro" id="IPR003660">
    <property type="entry name" value="HAMP_dom"/>
</dbReference>
<dbReference type="CDD" id="cd06225">
    <property type="entry name" value="HAMP"/>
    <property type="match status" value="1"/>
</dbReference>
<dbReference type="GO" id="GO:0004673">
    <property type="term" value="F:protein histidine kinase activity"/>
    <property type="evidence" value="ECO:0007669"/>
    <property type="project" value="UniProtKB-EC"/>
</dbReference>
<dbReference type="Gene3D" id="6.10.340.10">
    <property type="match status" value="1"/>
</dbReference>
<evidence type="ECO:0000256" key="2">
    <source>
        <dbReference type="ARBA" id="ARBA00004651"/>
    </source>
</evidence>
<dbReference type="PROSITE" id="PS50109">
    <property type="entry name" value="HIS_KIN"/>
    <property type="match status" value="1"/>
</dbReference>
<dbReference type="PANTHER" id="PTHR34220:SF11">
    <property type="entry name" value="SENSOR PROTEIN KINASE HPTS"/>
    <property type="match status" value="1"/>
</dbReference>
<dbReference type="SMART" id="SM00387">
    <property type="entry name" value="HATPase_c"/>
    <property type="match status" value="1"/>
</dbReference>
<sequence>MSALSSLRRKFGALMLRTQLLLTFLLSSLLILGLGSVFLYVNLLEILQHRNEESTVRSFRQVERNLLDFQTKTDSLSKSYFLNSDFETFLNDTEKNEYRRIQLVRSIMQTMAADVRNYPFLHSIFIITKDGKTIGVTSSTSYASLQPTPRPFQQSPMNLEAVERYPRLVWAGGGRSGPFETSVAERKQPGADVPIISAARAVKTFYQSVPGGTLVFNLLESSVYDTFGDLTDDPDTRMVLLDANGTIISSNDKAGLGQRRSDLDQMTGQYGSFITNMDDQKRQFIYYRLSETGWLLGMEMPLSVFMSDIYTLRWTLMVVLLISLIIGGAFSFWWTRKLTGPIYTLLAGMRNLKQGHLGTQIAHRPSNELGIVVEEFNRMSHSISELVEENNRIERGKKLAEIKVLQSQINPHFLFNTLNTIKWMAISIRATNIMETITSLGNLIRPIYKSTVPIVPLREELDYVQDYLKIMNTRYGDGIHLIVNIEEALLDITVPRLIVQPLIENALLHGLEPTRFRGEIRIEGARTDGDMLLHVRDNGCGIPEDKLTALRLKLEDPEERDNVGLSNVHQRLQLHYGLRYGIEIQSGQAGTCVTLRLPAVPKS</sequence>